<dbReference type="InterPro" id="IPR002401">
    <property type="entry name" value="Cyt_P450_E_grp-I"/>
</dbReference>
<comment type="similarity">
    <text evidence="3 11">Belongs to the cytochrome P450 family.</text>
</comment>
<keyword evidence="5 10" id="KW-0479">Metal-binding</keyword>
<proteinExistence type="inferred from homology"/>
<dbReference type="Pfam" id="PF00067">
    <property type="entry name" value="p450"/>
    <property type="match status" value="1"/>
</dbReference>
<evidence type="ECO:0000256" key="3">
    <source>
        <dbReference type="ARBA" id="ARBA00010617"/>
    </source>
</evidence>
<dbReference type="KEGG" id="egt:105965056"/>
<dbReference type="PRINTS" id="PR00463">
    <property type="entry name" value="EP450I"/>
</dbReference>
<dbReference type="PhylomeDB" id="A0A022QQT6"/>
<evidence type="ECO:0000256" key="8">
    <source>
        <dbReference type="ARBA" id="ARBA00023033"/>
    </source>
</evidence>
<dbReference type="InterPro" id="IPR017972">
    <property type="entry name" value="Cyt_P450_CS"/>
</dbReference>
<dbReference type="GO" id="GO:0016709">
    <property type="term" value="F:oxidoreductase activity, acting on paired donors, with incorporation or reduction of molecular oxygen, NAD(P)H as one donor, and incorporation of one atom of oxygen"/>
    <property type="evidence" value="ECO:0000318"/>
    <property type="project" value="GO_Central"/>
</dbReference>
<dbReference type="PANTHER" id="PTHR47943">
    <property type="entry name" value="CYTOCHROME P450 93A3-LIKE"/>
    <property type="match status" value="1"/>
</dbReference>
<evidence type="ECO:0000256" key="6">
    <source>
        <dbReference type="ARBA" id="ARBA00023002"/>
    </source>
</evidence>
<evidence type="ECO:0000313" key="12">
    <source>
        <dbReference type="EMBL" id="EYU31077.1"/>
    </source>
</evidence>
<name>A0A022QQT6_ERYGU</name>
<evidence type="ECO:0000256" key="11">
    <source>
        <dbReference type="RuleBase" id="RU000461"/>
    </source>
</evidence>
<evidence type="ECO:0000256" key="9">
    <source>
        <dbReference type="ARBA" id="ARBA00023136"/>
    </source>
</evidence>
<evidence type="ECO:0000256" key="7">
    <source>
        <dbReference type="ARBA" id="ARBA00023004"/>
    </source>
</evidence>
<comment type="subcellular location">
    <subcellularLocation>
        <location evidence="2">Membrane</location>
        <topology evidence="2">Single-pass membrane protein</topology>
    </subcellularLocation>
</comment>
<keyword evidence="4 10" id="KW-0349">Heme</keyword>
<dbReference type="Gene3D" id="1.10.630.10">
    <property type="entry name" value="Cytochrome P450"/>
    <property type="match status" value="1"/>
</dbReference>
<dbReference type="PRINTS" id="PR00385">
    <property type="entry name" value="P450"/>
</dbReference>
<evidence type="ECO:0000256" key="4">
    <source>
        <dbReference type="ARBA" id="ARBA00022617"/>
    </source>
</evidence>
<dbReference type="FunFam" id="1.10.630.10:FF:000126">
    <property type="entry name" value="Predicted protein"/>
    <property type="match status" value="1"/>
</dbReference>
<dbReference type="Proteomes" id="UP000030748">
    <property type="component" value="Unassembled WGS sequence"/>
</dbReference>
<evidence type="ECO:0000256" key="5">
    <source>
        <dbReference type="ARBA" id="ARBA00022723"/>
    </source>
</evidence>
<evidence type="ECO:0008006" key="14">
    <source>
        <dbReference type="Google" id="ProtNLM"/>
    </source>
</evidence>
<dbReference type="GO" id="GO:0020037">
    <property type="term" value="F:heme binding"/>
    <property type="evidence" value="ECO:0007669"/>
    <property type="project" value="InterPro"/>
</dbReference>
<dbReference type="PANTHER" id="PTHR47943:SF2">
    <property type="entry name" value="CYTOCHROME P450"/>
    <property type="match status" value="1"/>
</dbReference>
<dbReference type="OrthoDB" id="2789670at2759"/>
<feature type="binding site" description="axial binding residue" evidence="10">
    <location>
        <position position="174"/>
    </location>
    <ligand>
        <name>heme</name>
        <dbReference type="ChEBI" id="CHEBI:30413"/>
    </ligand>
    <ligandPart>
        <name>Fe</name>
        <dbReference type="ChEBI" id="CHEBI:18248"/>
    </ligandPart>
</feature>
<evidence type="ECO:0000313" key="13">
    <source>
        <dbReference type="Proteomes" id="UP000030748"/>
    </source>
</evidence>
<dbReference type="STRING" id="4155.A0A022QQT6"/>
<evidence type="ECO:0000256" key="10">
    <source>
        <dbReference type="PIRSR" id="PIRSR602401-1"/>
    </source>
</evidence>
<gene>
    <name evidence="12" type="ORF">MIMGU_mgv1a024906mg</name>
</gene>
<dbReference type="eggNOG" id="KOG0156">
    <property type="taxonomic scope" value="Eukaryota"/>
</dbReference>
<keyword evidence="7 10" id="KW-0408">Iron</keyword>
<keyword evidence="9" id="KW-0472">Membrane</keyword>
<dbReference type="AlphaFoldDB" id="A0A022QQT6"/>
<dbReference type="PROSITE" id="PS00086">
    <property type="entry name" value="CYTOCHROME_P450"/>
    <property type="match status" value="1"/>
</dbReference>
<reference evidence="12 13" key="1">
    <citation type="journal article" date="2013" name="Proc. Natl. Acad. Sci. U.S.A.">
        <title>Fine-scale variation in meiotic recombination in Mimulus inferred from population shotgun sequencing.</title>
        <authorList>
            <person name="Hellsten U."/>
            <person name="Wright K.M."/>
            <person name="Jenkins J."/>
            <person name="Shu S."/>
            <person name="Yuan Y."/>
            <person name="Wessler S.R."/>
            <person name="Schmutz J."/>
            <person name="Willis J.H."/>
            <person name="Rokhsar D.S."/>
        </authorList>
    </citation>
    <scope>NUCLEOTIDE SEQUENCE [LARGE SCALE GENOMIC DNA]</scope>
    <source>
        <strain evidence="13">cv. DUN x IM62</strain>
    </source>
</reference>
<dbReference type="InterPro" id="IPR001128">
    <property type="entry name" value="Cyt_P450"/>
</dbReference>
<evidence type="ECO:0000256" key="1">
    <source>
        <dbReference type="ARBA" id="ARBA00001971"/>
    </source>
</evidence>
<evidence type="ECO:0000256" key="2">
    <source>
        <dbReference type="ARBA" id="ARBA00004167"/>
    </source>
</evidence>
<organism evidence="12 13">
    <name type="scientific">Erythranthe guttata</name>
    <name type="common">Yellow monkey flower</name>
    <name type="synonym">Mimulus guttatus</name>
    <dbReference type="NCBI Taxonomy" id="4155"/>
    <lineage>
        <taxon>Eukaryota</taxon>
        <taxon>Viridiplantae</taxon>
        <taxon>Streptophyta</taxon>
        <taxon>Embryophyta</taxon>
        <taxon>Tracheophyta</taxon>
        <taxon>Spermatophyta</taxon>
        <taxon>Magnoliopsida</taxon>
        <taxon>eudicotyledons</taxon>
        <taxon>Gunneridae</taxon>
        <taxon>Pentapetalae</taxon>
        <taxon>asterids</taxon>
        <taxon>lamiids</taxon>
        <taxon>Lamiales</taxon>
        <taxon>Phrymaceae</taxon>
        <taxon>Erythranthe</taxon>
    </lineage>
</organism>
<protein>
    <recommendedName>
        <fullName evidence="14">Cytochrome P450</fullName>
    </recommendedName>
</protein>
<dbReference type="InterPro" id="IPR036396">
    <property type="entry name" value="Cyt_P450_sf"/>
</dbReference>
<dbReference type="GO" id="GO:0016020">
    <property type="term" value="C:membrane"/>
    <property type="evidence" value="ECO:0000318"/>
    <property type="project" value="GO_Central"/>
</dbReference>
<accession>A0A022QQT6</accession>
<sequence length="230" mass="25966">MDFVDTLMSIMESGEAGFEFDRRNVKAVLLDLLVAGLDTSATAMEWTLSEVINHPSVTKKLQIEIEETVGKNQLVDESHLPHLKYLDYVVRESLRLHPVGPLLIHESMEDCEVNGLHIPKKARVLVNVWAIGRDPNVWADPERFWPDRFVESPNVDLRGRDFQLIPFGSGRRGCPGMQLALTIVQLVVAQLVHCFDWEIPGGGDVDMAEEFGLVTGRAKHLMVRPTYRLN</sequence>
<keyword evidence="6 11" id="KW-0560">Oxidoreductase</keyword>
<keyword evidence="13" id="KW-1185">Reference proteome</keyword>
<keyword evidence="8 11" id="KW-0503">Monooxygenase</keyword>
<comment type="cofactor">
    <cofactor evidence="1 10">
        <name>heme</name>
        <dbReference type="ChEBI" id="CHEBI:30413"/>
    </cofactor>
</comment>
<dbReference type="SUPFAM" id="SSF48264">
    <property type="entry name" value="Cytochrome P450"/>
    <property type="match status" value="1"/>
</dbReference>
<dbReference type="OMA" id="HGMLPND"/>
<dbReference type="GO" id="GO:0005506">
    <property type="term" value="F:iron ion binding"/>
    <property type="evidence" value="ECO:0007669"/>
    <property type="project" value="InterPro"/>
</dbReference>
<dbReference type="EMBL" id="KI631018">
    <property type="protein sequence ID" value="EYU31077.1"/>
    <property type="molecule type" value="Genomic_DNA"/>
</dbReference>